<dbReference type="PROSITE" id="PS50878">
    <property type="entry name" value="RT_POL"/>
    <property type="match status" value="1"/>
</dbReference>
<protein>
    <submittedName>
        <fullName evidence="3">Putative TBC1 domain family member 2A</fullName>
    </submittedName>
</protein>
<dbReference type="Proteomes" id="UP000230750">
    <property type="component" value="Unassembled WGS sequence"/>
</dbReference>
<organism evidence="3 4">
    <name type="scientific">Stichopus japonicus</name>
    <name type="common">Sea cucumber</name>
    <dbReference type="NCBI Taxonomy" id="307972"/>
    <lineage>
        <taxon>Eukaryota</taxon>
        <taxon>Metazoa</taxon>
        <taxon>Echinodermata</taxon>
        <taxon>Eleutherozoa</taxon>
        <taxon>Echinozoa</taxon>
        <taxon>Holothuroidea</taxon>
        <taxon>Aspidochirotacea</taxon>
        <taxon>Aspidochirotida</taxon>
        <taxon>Stichopodidae</taxon>
        <taxon>Apostichopus</taxon>
    </lineage>
</organism>
<dbReference type="AlphaFoldDB" id="A0A2G8K555"/>
<dbReference type="InterPro" id="IPR043128">
    <property type="entry name" value="Rev_trsase/Diguanyl_cyclase"/>
</dbReference>
<evidence type="ECO:0000259" key="2">
    <source>
        <dbReference type="PROSITE" id="PS50878"/>
    </source>
</evidence>
<feature type="region of interest" description="Disordered" evidence="1">
    <location>
        <begin position="137"/>
        <end position="174"/>
    </location>
</feature>
<comment type="caution">
    <text evidence="3">The sequence shown here is derived from an EMBL/GenBank/DDBJ whole genome shotgun (WGS) entry which is preliminary data.</text>
</comment>
<reference evidence="3 4" key="1">
    <citation type="journal article" date="2017" name="PLoS Biol.">
        <title>The sea cucumber genome provides insights into morphological evolution and visceral regeneration.</title>
        <authorList>
            <person name="Zhang X."/>
            <person name="Sun L."/>
            <person name="Yuan J."/>
            <person name="Sun Y."/>
            <person name="Gao Y."/>
            <person name="Zhang L."/>
            <person name="Li S."/>
            <person name="Dai H."/>
            <person name="Hamel J.F."/>
            <person name="Liu C."/>
            <person name="Yu Y."/>
            <person name="Liu S."/>
            <person name="Lin W."/>
            <person name="Guo K."/>
            <person name="Jin S."/>
            <person name="Xu P."/>
            <person name="Storey K.B."/>
            <person name="Huan P."/>
            <person name="Zhang T."/>
            <person name="Zhou Y."/>
            <person name="Zhang J."/>
            <person name="Lin C."/>
            <person name="Li X."/>
            <person name="Xing L."/>
            <person name="Huo D."/>
            <person name="Sun M."/>
            <person name="Wang L."/>
            <person name="Mercier A."/>
            <person name="Li F."/>
            <person name="Yang H."/>
            <person name="Xiang J."/>
        </authorList>
    </citation>
    <scope>NUCLEOTIDE SEQUENCE [LARGE SCALE GENOMIC DNA]</scope>
    <source>
        <strain evidence="3">Shaxun</strain>
        <tissue evidence="3">Muscle</tissue>
    </source>
</reference>
<gene>
    <name evidence="3" type="ORF">BSL78_19990</name>
</gene>
<keyword evidence="4" id="KW-1185">Reference proteome</keyword>
<feature type="domain" description="Reverse transcriptase" evidence="2">
    <location>
        <begin position="1"/>
        <end position="81"/>
    </location>
</feature>
<dbReference type="InterPro" id="IPR043502">
    <property type="entry name" value="DNA/RNA_pol_sf"/>
</dbReference>
<accession>A0A2G8K555</accession>
<proteinExistence type="predicted"/>
<evidence type="ECO:0000313" key="3">
    <source>
        <dbReference type="EMBL" id="PIK43150.1"/>
    </source>
</evidence>
<dbReference type="Gene3D" id="3.30.70.270">
    <property type="match status" value="1"/>
</dbReference>
<feature type="compositionally biased region" description="Basic and acidic residues" evidence="1">
    <location>
        <begin position="147"/>
        <end position="156"/>
    </location>
</feature>
<name>A0A2G8K555_STIJA</name>
<dbReference type="SUPFAM" id="SSF56672">
    <property type="entry name" value="DNA/RNA polymerases"/>
    <property type="match status" value="1"/>
</dbReference>
<sequence length="293" mass="32242">MRLPFQGTPEAPEGLHQSGGSHSLLLYVCLDDWLIVDNSESETADSVYRTISTLQELGWIVNEEKSRLTPTQTIPFLGGVIDFTIGVAKPWQERINAIASTATVLAVPYLATSPWTTGKHGRCCKPLQVAHMPTTVTPPEVARPQRSGHDHTDQQFRRTKPLPPRVGTHQNTGAREFHSLSTYCTDHCGDDKRLPSGWGGGSLELSYGLGNWDIDGTVLPHQHPRDAGSERGSGVLPRPRTGHIDHHLFRQHDSVGIAISTDRMAPGQRDCALWHGRSSPQLQNPAWPYGPLI</sequence>
<evidence type="ECO:0000256" key="1">
    <source>
        <dbReference type="SAM" id="MobiDB-lite"/>
    </source>
</evidence>
<dbReference type="InterPro" id="IPR000477">
    <property type="entry name" value="RT_dom"/>
</dbReference>
<dbReference type="OrthoDB" id="6083831at2759"/>
<evidence type="ECO:0000313" key="4">
    <source>
        <dbReference type="Proteomes" id="UP000230750"/>
    </source>
</evidence>
<dbReference type="EMBL" id="MRZV01000870">
    <property type="protein sequence ID" value="PIK43150.1"/>
    <property type="molecule type" value="Genomic_DNA"/>
</dbReference>